<dbReference type="Pfam" id="PF00293">
    <property type="entry name" value="NUDIX"/>
    <property type="match status" value="1"/>
</dbReference>
<dbReference type="CDD" id="cd04692">
    <property type="entry name" value="NUDIX_Hydrolase"/>
    <property type="match status" value="1"/>
</dbReference>
<evidence type="ECO:0000259" key="1">
    <source>
        <dbReference type="PROSITE" id="PS51462"/>
    </source>
</evidence>
<comment type="caution">
    <text evidence="2">The sequence shown here is derived from an EMBL/GenBank/DDBJ whole genome shotgun (WGS) entry which is preliminary data.</text>
</comment>
<dbReference type="GO" id="GO:0003824">
    <property type="term" value="F:catalytic activity"/>
    <property type="evidence" value="ECO:0007669"/>
    <property type="project" value="UniProtKB-ARBA"/>
</dbReference>
<dbReference type="Gene3D" id="3.90.79.10">
    <property type="entry name" value="Nucleoside Triphosphate Pyrophosphohydrolase"/>
    <property type="match status" value="1"/>
</dbReference>
<feature type="domain" description="Nudix hydrolase" evidence="1">
    <location>
        <begin position="32"/>
        <end position="172"/>
    </location>
</feature>
<dbReference type="SUPFAM" id="SSF55811">
    <property type="entry name" value="Nudix"/>
    <property type="match status" value="1"/>
</dbReference>
<proteinExistence type="predicted"/>
<accession>A0A2S7T5R8</accession>
<organism evidence="2 3">
    <name type="scientific">Aureicoccus marinus</name>
    <dbReference type="NCBI Taxonomy" id="754435"/>
    <lineage>
        <taxon>Bacteria</taxon>
        <taxon>Pseudomonadati</taxon>
        <taxon>Bacteroidota</taxon>
        <taxon>Flavobacteriia</taxon>
        <taxon>Flavobacteriales</taxon>
        <taxon>Flavobacteriaceae</taxon>
        <taxon>Aureicoccus</taxon>
    </lineage>
</organism>
<reference evidence="3" key="1">
    <citation type="submission" date="2016-11" db="EMBL/GenBank/DDBJ databases">
        <title>Trade-off between light-utilization and light-protection in marine flavobacteria.</title>
        <authorList>
            <person name="Kumagai Y."/>
            <person name="Yoshizawa S."/>
            <person name="Kogure K."/>
        </authorList>
    </citation>
    <scope>NUCLEOTIDE SEQUENCE [LARGE SCALE GENOMIC DNA]</scope>
    <source>
        <strain evidence="3">SG-18</strain>
    </source>
</reference>
<dbReference type="EMBL" id="MQVX01000001">
    <property type="protein sequence ID" value="PQJ14835.1"/>
    <property type="molecule type" value="Genomic_DNA"/>
</dbReference>
<dbReference type="InterPro" id="IPR015797">
    <property type="entry name" value="NUDIX_hydrolase-like_dom_sf"/>
</dbReference>
<dbReference type="PANTHER" id="PTHR10885:SF0">
    <property type="entry name" value="ISOPENTENYL-DIPHOSPHATE DELTA-ISOMERASE"/>
    <property type="match status" value="1"/>
</dbReference>
<dbReference type="OrthoDB" id="9786032at2"/>
<evidence type="ECO:0000313" key="3">
    <source>
        <dbReference type="Proteomes" id="UP000239366"/>
    </source>
</evidence>
<gene>
    <name evidence="2" type="ORF">BST99_02975</name>
</gene>
<evidence type="ECO:0000313" key="2">
    <source>
        <dbReference type="EMBL" id="PQJ14835.1"/>
    </source>
</evidence>
<dbReference type="Proteomes" id="UP000239366">
    <property type="component" value="Unassembled WGS sequence"/>
</dbReference>
<dbReference type="AlphaFoldDB" id="A0A2S7T5R8"/>
<dbReference type="RefSeq" id="WP_105000477.1">
    <property type="nucleotide sequence ID" value="NZ_MQVX01000001.1"/>
</dbReference>
<dbReference type="PANTHER" id="PTHR10885">
    <property type="entry name" value="ISOPENTENYL-DIPHOSPHATE DELTA-ISOMERASE"/>
    <property type="match status" value="1"/>
</dbReference>
<sequence length="185" mass="21326">MADKEELLDVLTPAGLRSGLIRPKKQAHQEGLWHATVHLWVCDPQLGLLCQKRAEDKQMNPGLWDFSAAGHIGAGEFLLEAAVRELEEETALSVEQSELRYLGVHVSENHYPPNLIDREYNQIFGYSGKIDFGTLVPQKEEVSELRFVRPKQLLSEWQEQPNCWVSHHPNYYKKLYRFANRCEAL</sequence>
<keyword evidence="3" id="KW-1185">Reference proteome</keyword>
<dbReference type="PROSITE" id="PS51462">
    <property type="entry name" value="NUDIX"/>
    <property type="match status" value="1"/>
</dbReference>
<dbReference type="InterPro" id="IPR000086">
    <property type="entry name" value="NUDIX_hydrolase_dom"/>
</dbReference>
<protein>
    <recommendedName>
        <fullName evidence="1">Nudix hydrolase domain-containing protein</fullName>
    </recommendedName>
</protein>
<name>A0A2S7T5R8_9FLAO</name>